<feature type="chain" id="PRO_5041777031" description="Peptidyl-prolyl cis-trans isomerase" evidence="1">
    <location>
        <begin position="23"/>
        <end position="249"/>
    </location>
</feature>
<dbReference type="InterPro" id="IPR002130">
    <property type="entry name" value="Cyclophilin-type_PPIase_dom"/>
</dbReference>
<keyword evidence="1" id="KW-0413">Isomerase</keyword>
<dbReference type="PROSITE" id="PS50072">
    <property type="entry name" value="CSA_PPIASE_2"/>
    <property type="match status" value="1"/>
</dbReference>
<dbReference type="EC" id="5.2.1.8" evidence="1"/>
<accession>A0AAE1DQ23</accession>
<dbReference type="GO" id="GO:0006457">
    <property type="term" value="P:protein folding"/>
    <property type="evidence" value="ECO:0007669"/>
    <property type="project" value="TreeGrafter"/>
</dbReference>
<dbReference type="AlphaFoldDB" id="A0AAE1DQ23"/>
<gene>
    <name evidence="3" type="ORF">RRG08_044681</name>
</gene>
<dbReference type="Proteomes" id="UP001283361">
    <property type="component" value="Unassembled WGS sequence"/>
</dbReference>
<comment type="caution">
    <text evidence="3">The sequence shown here is derived from an EMBL/GenBank/DDBJ whole genome shotgun (WGS) entry which is preliminary data.</text>
</comment>
<keyword evidence="1" id="KW-0732">Signal</keyword>
<reference evidence="3" key="1">
    <citation type="journal article" date="2023" name="G3 (Bethesda)">
        <title>A reference genome for the long-term kleptoplast-retaining sea slug Elysia crispata morphotype clarki.</title>
        <authorList>
            <person name="Eastman K.E."/>
            <person name="Pendleton A.L."/>
            <person name="Shaikh M.A."/>
            <person name="Suttiyut T."/>
            <person name="Ogas R."/>
            <person name="Tomko P."/>
            <person name="Gavelis G."/>
            <person name="Widhalm J.R."/>
            <person name="Wisecaver J.H."/>
        </authorList>
    </citation>
    <scope>NUCLEOTIDE SEQUENCE</scope>
    <source>
        <strain evidence="3">ECLA1</strain>
    </source>
</reference>
<feature type="domain" description="PPIase cyclophilin-type" evidence="2">
    <location>
        <begin position="50"/>
        <end position="202"/>
    </location>
</feature>
<comment type="function">
    <text evidence="1">PPIases accelerate the folding of proteins. It catalyzes the cis-trans isomerization of proline imidic peptide bonds in oligopeptides.</text>
</comment>
<sequence length="249" mass="27456">MEFSILLLGLISALTLLELGLCEKNHTVTVEVVLELEVKNYNGHGDDIHGPIVVGLFGDTVPVAALNFKTLCDGFKRPNEPKLTYRNTFCHRIVKDMLLQCGDVFGLNGAGSTSIYGETFNDENFIISHSSGGILSMANKGKDSNGSQFFITFGPSRFFDKRHVAFGKVLKGFQYLAAINRMGASEAGEAPKRPVRFTDCTVKDVKKYELTETEMRTDDLQGIVHKSALLYASVISPPDFIFFEGNTEI</sequence>
<comment type="catalytic activity">
    <reaction evidence="1">
        <text>[protein]-peptidylproline (omega=180) = [protein]-peptidylproline (omega=0)</text>
        <dbReference type="Rhea" id="RHEA:16237"/>
        <dbReference type="Rhea" id="RHEA-COMP:10747"/>
        <dbReference type="Rhea" id="RHEA-COMP:10748"/>
        <dbReference type="ChEBI" id="CHEBI:83833"/>
        <dbReference type="ChEBI" id="CHEBI:83834"/>
        <dbReference type="EC" id="5.2.1.8"/>
    </reaction>
</comment>
<protein>
    <recommendedName>
        <fullName evidence="1">Peptidyl-prolyl cis-trans isomerase</fullName>
        <shortName evidence="1">PPIase</shortName>
        <ecNumber evidence="1">5.2.1.8</ecNumber>
    </recommendedName>
</protein>
<keyword evidence="1" id="KW-0697">Rotamase</keyword>
<dbReference type="PRINTS" id="PR00153">
    <property type="entry name" value="CSAPPISMRASE"/>
</dbReference>
<dbReference type="GO" id="GO:0003755">
    <property type="term" value="F:peptidyl-prolyl cis-trans isomerase activity"/>
    <property type="evidence" value="ECO:0007669"/>
    <property type="project" value="UniProtKB-UniRule"/>
</dbReference>
<evidence type="ECO:0000313" key="4">
    <source>
        <dbReference type="Proteomes" id="UP001283361"/>
    </source>
</evidence>
<keyword evidence="4" id="KW-1185">Reference proteome</keyword>
<dbReference type="EMBL" id="JAWDGP010003022">
    <property type="protein sequence ID" value="KAK3778065.1"/>
    <property type="molecule type" value="Genomic_DNA"/>
</dbReference>
<dbReference type="GO" id="GO:0005737">
    <property type="term" value="C:cytoplasm"/>
    <property type="evidence" value="ECO:0007669"/>
    <property type="project" value="TreeGrafter"/>
</dbReference>
<evidence type="ECO:0000313" key="3">
    <source>
        <dbReference type="EMBL" id="KAK3778065.1"/>
    </source>
</evidence>
<feature type="signal peptide" evidence="1">
    <location>
        <begin position="1"/>
        <end position="22"/>
    </location>
</feature>
<evidence type="ECO:0000256" key="1">
    <source>
        <dbReference type="RuleBase" id="RU363019"/>
    </source>
</evidence>
<evidence type="ECO:0000259" key="2">
    <source>
        <dbReference type="PROSITE" id="PS50072"/>
    </source>
</evidence>
<dbReference type="SUPFAM" id="SSF50891">
    <property type="entry name" value="Cyclophilin-like"/>
    <property type="match status" value="1"/>
</dbReference>
<dbReference type="Gene3D" id="2.40.100.10">
    <property type="entry name" value="Cyclophilin-like"/>
    <property type="match status" value="1"/>
</dbReference>
<dbReference type="GO" id="GO:0016018">
    <property type="term" value="F:cyclosporin A binding"/>
    <property type="evidence" value="ECO:0007669"/>
    <property type="project" value="TreeGrafter"/>
</dbReference>
<name>A0AAE1DQ23_9GAST</name>
<dbReference type="Pfam" id="PF00160">
    <property type="entry name" value="Pro_isomerase"/>
    <property type="match status" value="1"/>
</dbReference>
<dbReference type="PANTHER" id="PTHR11071">
    <property type="entry name" value="PEPTIDYL-PROLYL CIS-TRANS ISOMERASE"/>
    <property type="match status" value="1"/>
</dbReference>
<proteinExistence type="inferred from homology"/>
<organism evidence="3 4">
    <name type="scientific">Elysia crispata</name>
    <name type="common">lettuce slug</name>
    <dbReference type="NCBI Taxonomy" id="231223"/>
    <lineage>
        <taxon>Eukaryota</taxon>
        <taxon>Metazoa</taxon>
        <taxon>Spiralia</taxon>
        <taxon>Lophotrochozoa</taxon>
        <taxon>Mollusca</taxon>
        <taxon>Gastropoda</taxon>
        <taxon>Heterobranchia</taxon>
        <taxon>Euthyneura</taxon>
        <taxon>Panpulmonata</taxon>
        <taxon>Sacoglossa</taxon>
        <taxon>Placobranchoidea</taxon>
        <taxon>Plakobranchidae</taxon>
        <taxon>Elysia</taxon>
    </lineage>
</organism>
<dbReference type="InterPro" id="IPR029000">
    <property type="entry name" value="Cyclophilin-like_dom_sf"/>
</dbReference>
<comment type="similarity">
    <text evidence="1">Belongs to the cyclophilin-type PPIase family.</text>
</comment>
<dbReference type="PANTHER" id="PTHR11071:SF547">
    <property type="entry name" value="PEPTIDYL-PROLYL CIS-TRANS ISOMERASE"/>
    <property type="match status" value="1"/>
</dbReference>